<evidence type="ECO:0000256" key="6">
    <source>
        <dbReference type="ARBA" id="ARBA00022741"/>
    </source>
</evidence>
<dbReference type="SUPFAM" id="SSF52540">
    <property type="entry name" value="P-loop containing nucleoside triphosphate hydrolases"/>
    <property type="match status" value="1"/>
</dbReference>
<evidence type="ECO:0000256" key="1">
    <source>
        <dbReference type="ARBA" id="ARBA00004202"/>
    </source>
</evidence>
<sequence>MILYAIVCCKFIQYNKPMFQLNNAAFAVSTHTILQPTNILFKKGVVTTLLGHNGCGKSTLMKLLSRQNLPSQGQVLLDDQEVTQLKQKDFALKVAYLPQHPPITEGVTVTELVRFGRYPWKGAFGRYTDHDHSLVAQAIAKVGLEGYQERFVATLSGGERQRAWVAMLLAQQSECILLDEPTSALDISHQHELLALIRELNESLGLTVIMVLHDINMAAKFSDHLIALHSGKVIAQGAPEDIMKVDVLKQIYGMDLALFPHPITGHPISYIP</sequence>
<feature type="domain" description="ABC transporter" evidence="11">
    <location>
        <begin position="19"/>
        <end position="255"/>
    </location>
</feature>
<dbReference type="InterPro" id="IPR051535">
    <property type="entry name" value="Siderophore_ABC-ATPase"/>
</dbReference>
<dbReference type="PROSITE" id="PS00211">
    <property type="entry name" value="ABC_TRANSPORTER_1"/>
    <property type="match status" value="1"/>
</dbReference>
<evidence type="ECO:0000256" key="8">
    <source>
        <dbReference type="ARBA" id="ARBA00023004"/>
    </source>
</evidence>
<dbReference type="Pfam" id="PF00005">
    <property type="entry name" value="ABC_tran"/>
    <property type="match status" value="1"/>
</dbReference>
<keyword evidence="9" id="KW-0406">Ion transport</keyword>
<evidence type="ECO:0000313" key="13">
    <source>
        <dbReference type="Proteomes" id="UP000256542"/>
    </source>
</evidence>
<evidence type="ECO:0000256" key="2">
    <source>
        <dbReference type="ARBA" id="ARBA00005417"/>
    </source>
</evidence>
<dbReference type="SMART" id="SM00382">
    <property type="entry name" value="AAA"/>
    <property type="match status" value="1"/>
</dbReference>
<keyword evidence="4" id="KW-1003">Cell membrane</keyword>
<keyword evidence="3" id="KW-0813">Transport</keyword>
<dbReference type="FunFam" id="3.40.50.300:FF:000134">
    <property type="entry name" value="Iron-enterobactin ABC transporter ATP-binding protein"/>
    <property type="match status" value="1"/>
</dbReference>
<dbReference type="GO" id="GO:0005886">
    <property type="term" value="C:plasma membrane"/>
    <property type="evidence" value="ECO:0007669"/>
    <property type="project" value="UniProtKB-SubCell"/>
</dbReference>
<comment type="similarity">
    <text evidence="2">Belongs to the ABC transporter superfamily.</text>
</comment>
<dbReference type="Proteomes" id="UP000256542">
    <property type="component" value="Unassembled WGS sequence"/>
</dbReference>
<evidence type="ECO:0000256" key="4">
    <source>
        <dbReference type="ARBA" id="ARBA00022475"/>
    </source>
</evidence>
<accession>A0A3E0DLV0</accession>
<dbReference type="PROSITE" id="PS50893">
    <property type="entry name" value="ABC_TRANSPORTER_2"/>
    <property type="match status" value="1"/>
</dbReference>
<dbReference type="InterPro" id="IPR003593">
    <property type="entry name" value="AAA+_ATPase"/>
</dbReference>
<comment type="subcellular location">
    <subcellularLocation>
        <location evidence="1">Cell membrane</location>
        <topology evidence="1">Peripheral membrane protein</topology>
    </subcellularLocation>
</comment>
<dbReference type="EMBL" id="QUNG01000005">
    <property type="protein sequence ID" value="REG83663.1"/>
    <property type="molecule type" value="Genomic_DNA"/>
</dbReference>
<keyword evidence="10" id="KW-0472">Membrane</keyword>
<evidence type="ECO:0000256" key="5">
    <source>
        <dbReference type="ARBA" id="ARBA00022496"/>
    </source>
</evidence>
<proteinExistence type="inferred from homology"/>
<keyword evidence="13" id="KW-1185">Reference proteome</keyword>
<dbReference type="AlphaFoldDB" id="A0A3E0DLV0"/>
<dbReference type="PANTHER" id="PTHR42771">
    <property type="entry name" value="IRON(3+)-HYDROXAMATE IMPORT ATP-BINDING PROTEIN FHUC"/>
    <property type="match status" value="1"/>
</dbReference>
<keyword evidence="6" id="KW-0547">Nucleotide-binding</keyword>
<gene>
    <name evidence="12" type="ORF">DFP81_10529</name>
</gene>
<dbReference type="GO" id="GO:0006826">
    <property type="term" value="P:iron ion transport"/>
    <property type="evidence" value="ECO:0007669"/>
    <property type="project" value="UniProtKB-KW"/>
</dbReference>
<dbReference type="GO" id="GO:0005524">
    <property type="term" value="F:ATP binding"/>
    <property type="evidence" value="ECO:0007669"/>
    <property type="project" value="UniProtKB-KW"/>
</dbReference>
<comment type="caution">
    <text evidence="12">The sequence shown here is derived from an EMBL/GenBank/DDBJ whole genome shotgun (WGS) entry which is preliminary data.</text>
</comment>
<evidence type="ECO:0000256" key="9">
    <source>
        <dbReference type="ARBA" id="ARBA00023065"/>
    </source>
</evidence>
<evidence type="ECO:0000313" key="12">
    <source>
        <dbReference type="EMBL" id="REG83663.1"/>
    </source>
</evidence>
<dbReference type="CDD" id="cd03214">
    <property type="entry name" value="ABC_Iron-Siderophores_B12_Hemin"/>
    <property type="match status" value="1"/>
</dbReference>
<dbReference type="InterPro" id="IPR017871">
    <property type="entry name" value="ABC_transporter-like_CS"/>
</dbReference>
<dbReference type="GO" id="GO:0016887">
    <property type="term" value="F:ATP hydrolysis activity"/>
    <property type="evidence" value="ECO:0007669"/>
    <property type="project" value="InterPro"/>
</dbReference>
<reference evidence="12 13" key="1">
    <citation type="submission" date="2018-08" db="EMBL/GenBank/DDBJ databases">
        <title>Genomic Encyclopedia of Type Strains, Phase III (KMG-III): the genomes of soil and plant-associated and newly described type strains.</title>
        <authorList>
            <person name="Whitman W."/>
        </authorList>
    </citation>
    <scope>NUCLEOTIDE SEQUENCE [LARGE SCALE GENOMIC DNA]</scope>
    <source>
        <strain evidence="12 13">CECT 7375</strain>
    </source>
</reference>
<evidence type="ECO:0000256" key="3">
    <source>
        <dbReference type="ARBA" id="ARBA00022448"/>
    </source>
</evidence>
<name>A0A3E0DLV0_9GAMM</name>
<keyword evidence="8" id="KW-0408">Iron</keyword>
<dbReference type="PANTHER" id="PTHR42771:SF2">
    <property type="entry name" value="IRON(3+)-HYDROXAMATE IMPORT ATP-BINDING PROTEIN FHUC"/>
    <property type="match status" value="1"/>
</dbReference>
<evidence type="ECO:0000256" key="10">
    <source>
        <dbReference type="ARBA" id="ARBA00023136"/>
    </source>
</evidence>
<keyword evidence="5" id="KW-0410">Iron transport</keyword>
<dbReference type="Gene3D" id="3.40.50.300">
    <property type="entry name" value="P-loop containing nucleotide triphosphate hydrolases"/>
    <property type="match status" value="1"/>
</dbReference>
<keyword evidence="7 12" id="KW-0067">ATP-binding</keyword>
<organism evidence="12 13">
    <name type="scientific">Marinomonas pollencensis</name>
    <dbReference type="NCBI Taxonomy" id="491954"/>
    <lineage>
        <taxon>Bacteria</taxon>
        <taxon>Pseudomonadati</taxon>
        <taxon>Pseudomonadota</taxon>
        <taxon>Gammaproteobacteria</taxon>
        <taxon>Oceanospirillales</taxon>
        <taxon>Oceanospirillaceae</taxon>
        <taxon>Marinomonas</taxon>
    </lineage>
</organism>
<protein>
    <submittedName>
        <fullName evidence="12">Iron complex transport system ATP-binding protein</fullName>
    </submittedName>
</protein>
<dbReference type="InterPro" id="IPR027417">
    <property type="entry name" value="P-loop_NTPase"/>
</dbReference>
<dbReference type="InterPro" id="IPR003439">
    <property type="entry name" value="ABC_transporter-like_ATP-bd"/>
</dbReference>
<evidence type="ECO:0000256" key="7">
    <source>
        <dbReference type="ARBA" id="ARBA00022840"/>
    </source>
</evidence>
<evidence type="ECO:0000259" key="11">
    <source>
        <dbReference type="PROSITE" id="PS50893"/>
    </source>
</evidence>